<dbReference type="Pfam" id="PF22917">
    <property type="entry name" value="PRISE"/>
    <property type="match status" value="1"/>
</dbReference>
<name>A0ABT8K1M5_9MICC</name>
<proteinExistence type="predicted"/>
<protein>
    <submittedName>
        <fullName evidence="2">SDR family oxidoreductase</fullName>
    </submittedName>
</protein>
<dbReference type="InterPro" id="IPR055222">
    <property type="entry name" value="PRISE-like_Rossmann-fold"/>
</dbReference>
<dbReference type="EMBL" id="JAROCG010000001">
    <property type="protein sequence ID" value="MDN4610274.1"/>
    <property type="molecule type" value="Genomic_DNA"/>
</dbReference>
<sequence length="367" mass="40168">MTAAPATGTATARDGQRRALVVGATGIAGSALVEKLTAEGWPVLALSRTPGAERDGVRRLSADLTSAESLAAVLAPENPTHVFFTAWSRRDTEEENISVNAGMLRDLLAALRGKDVAHVALMTGLKHYLGPFEAYAAGEMADTPFHEEEPRLPVPNFYYAQEDELFAAAAEQGFTWSVHRSHTVIGHAVGNAMNMGLTLAAQATLCRESGEPFVFPGSETQWNGLTDMTDAGLLAEHMLWASTTPAAADEAFNIVNGDVFRWRWMWPRLAAYFGVEWEGYAGAPRPLEQAMAGREDQWAELAQRHGLAEPRLDRVASWWHTDSDLGRDIEVVTDMGKSRDAGFTGYRRTSDAFLSLFDRYRADNLIP</sequence>
<dbReference type="RefSeq" id="WP_301225310.1">
    <property type="nucleotide sequence ID" value="NZ_JAROCG010000001.1"/>
</dbReference>
<dbReference type="InterPro" id="IPR036291">
    <property type="entry name" value="NAD(P)-bd_dom_sf"/>
</dbReference>
<dbReference type="Proteomes" id="UP001174209">
    <property type="component" value="Unassembled WGS sequence"/>
</dbReference>
<evidence type="ECO:0000313" key="2">
    <source>
        <dbReference type="EMBL" id="MDN4610274.1"/>
    </source>
</evidence>
<dbReference type="PANTHER" id="PTHR32487:SF0">
    <property type="entry name" value="3-OXO-DELTA(4,5)-STEROID 5-BETA-REDUCTASE"/>
    <property type="match status" value="1"/>
</dbReference>
<feature type="domain" description="PRISE-like Rossmann-fold" evidence="1">
    <location>
        <begin position="77"/>
        <end position="367"/>
    </location>
</feature>
<evidence type="ECO:0000313" key="3">
    <source>
        <dbReference type="Proteomes" id="UP001174209"/>
    </source>
</evidence>
<keyword evidence="3" id="KW-1185">Reference proteome</keyword>
<dbReference type="Gene3D" id="3.40.50.720">
    <property type="entry name" value="NAD(P)-binding Rossmann-like Domain"/>
    <property type="match status" value="1"/>
</dbReference>
<comment type="caution">
    <text evidence="2">The sequence shown here is derived from an EMBL/GenBank/DDBJ whole genome shotgun (WGS) entry which is preliminary data.</text>
</comment>
<dbReference type="SUPFAM" id="SSF51735">
    <property type="entry name" value="NAD(P)-binding Rossmann-fold domains"/>
    <property type="match status" value="1"/>
</dbReference>
<gene>
    <name evidence="2" type="ORF">P5G52_05275</name>
</gene>
<organism evidence="2 3">
    <name type="scientific">Arthrobacter burdickii</name>
    <dbReference type="NCBI Taxonomy" id="3035920"/>
    <lineage>
        <taxon>Bacteria</taxon>
        <taxon>Bacillati</taxon>
        <taxon>Actinomycetota</taxon>
        <taxon>Actinomycetes</taxon>
        <taxon>Micrococcales</taxon>
        <taxon>Micrococcaceae</taxon>
        <taxon>Arthrobacter</taxon>
    </lineage>
</organism>
<accession>A0ABT8K1M5</accession>
<evidence type="ECO:0000259" key="1">
    <source>
        <dbReference type="Pfam" id="PF22917"/>
    </source>
</evidence>
<dbReference type="PANTHER" id="PTHR32487">
    <property type="entry name" value="3-OXO-DELTA(4,5)-STEROID 5-BETA-REDUCTASE"/>
    <property type="match status" value="1"/>
</dbReference>
<reference evidence="2" key="1">
    <citation type="submission" date="2023-06" db="EMBL/GenBank/DDBJ databases">
        <title>MT1 and MT2 Draft Genomes of Novel Species.</title>
        <authorList>
            <person name="Venkateswaran K."/>
        </authorList>
    </citation>
    <scope>NUCLEOTIDE SEQUENCE</scope>
    <source>
        <strain evidence="2">IIF3SC-B10</strain>
    </source>
</reference>
<dbReference type="CDD" id="cd08948">
    <property type="entry name" value="5beta-POR_like_SDR_a"/>
    <property type="match status" value="1"/>
</dbReference>